<feature type="transmembrane region" description="Helical" evidence="6">
    <location>
        <begin position="275"/>
        <end position="297"/>
    </location>
</feature>
<keyword evidence="3 6" id="KW-0812">Transmembrane</keyword>
<keyword evidence="5 6" id="KW-0472">Membrane</keyword>
<accession>A0A292IIJ1</accession>
<dbReference type="CDD" id="cd06580">
    <property type="entry name" value="TM_PBP1_transp_TpRbsC_like"/>
    <property type="match status" value="1"/>
</dbReference>
<evidence type="ECO:0000256" key="2">
    <source>
        <dbReference type="ARBA" id="ARBA00022475"/>
    </source>
</evidence>
<comment type="subcellular location">
    <subcellularLocation>
        <location evidence="1">Cell membrane</location>
        <topology evidence="1">Multi-pass membrane protein</topology>
    </subcellularLocation>
</comment>
<dbReference type="Pfam" id="PF02653">
    <property type="entry name" value="BPD_transp_2"/>
    <property type="match status" value="1"/>
</dbReference>
<dbReference type="RefSeq" id="WP_343251138.1">
    <property type="nucleotide sequence ID" value="NZ_HG937516.1"/>
</dbReference>
<feature type="transmembrane region" description="Helical" evidence="6">
    <location>
        <begin position="65"/>
        <end position="90"/>
    </location>
</feature>
<evidence type="ECO:0000256" key="1">
    <source>
        <dbReference type="ARBA" id="ARBA00004651"/>
    </source>
</evidence>
<evidence type="ECO:0000256" key="5">
    <source>
        <dbReference type="ARBA" id="ARBA00023136"/>
    </source>
</evidence>
<gene>
    <name evidence="7" type="ORF">MAMA39_03980</name>
</gene>
<dbReference type="AlphaFoldDB" id="A0A292IIJ1"/>
<dbReference type="InterPro" id="IPR001851">
    <property type="entry name" value="ABC_transp_permease"/>
</dbReference>
<reference evidence="7 8" key="1">
    <citation type="journal article" date="2015" name="Clin. Infect. Dis.">
        <title>Genomic Investigations unmask Mycoplasma amphoriforme, a new respiratory pathogen.</title>
        <authorList>
            <person name="Gillespie S.H."/>
            <person name="Ling C.L."/>
            <person name="Oravcova K."/>
            <person name="Pinheiro M."/>
            <person name="Wells L."/>
            <person name="Bryant J.M."/>
            <person name="McHugh T.D."/>
            <person name="Bebear C."/>
            <person name="Webster D."/>
            <person name="Harris S.R."/>
            <person name="Seth-Smith H.M."/>
            <person name="Thomson N.R."/>
        </authorList>
    </citation>
    <scope>NUCLEOTIDE SEQUENCE [LARGE SCALE GENOMIC DNA]</scope>
    <source>
        <strain evidence="7 8">A39</strain>
    </source>
</reference>
<name>A0A292IIJ1_9MOLU</name>
<evidence type="ECO:0000256" key="3">
    <source>
        <dbReference type="ARBA" id="ARBA00022692"/>
    </source>
</evidence>
<dbReference type="EMBL" id="HG937516">
    <property type="protein sequence ID" value="CDN40518.1"/>
    <property type="molecule type" value="Genomic_DNA"/>
</dbReference>
<keyword evidence="2" id="KW-1003">Cell membrane</keyword>
<feature type="transmembrane region" description="Helical" evidence="6">
    <location>
        <begin position="229"/>
        <end position="254"/>
    </location>
</feature>
<proteinExistence type="predicted"/>
<evidence type="ECO:0000313" key="8">
    <source>
        <dbReference type="Proteomes" id="UP000261764"/>
    </source>
</evidence>
<feature type="transmembrane region" description="Helical" evidence="6">
    <location>
        <begin position="196"/>
        <end position="217"/>
    </location>
</feature>
<evidence type="ECO:0000256" key="6">
    <source>
        <dbReference type="SAM" id="Phobius"/>
    </source>
</evidence>
<sequence>MQLVNVWLIWGPALALGLVSGYLSERVGIVNIGINGMMTFGALFFYIFSNIFFDAFGNNAAMYNWTFLIAFLIAGLLSIFVGALFALATIKLRADHVIAGTGINLLALGIGTAVADRSSLLFNGRSSLSNQYIPTTTIGSSGILAEAVVSFAIAIVLIIAIYLVLNFTRLGLRYRACGENPNAVDAQGINVLKYQWLGLLFVGWIAGLGGAFFGFGLSNSTFTGDVDGIGFIALALLIVSSWKILPGVVLALLFEVLLTYAQQKTLSGGQIQDNYLLKMIPFVLTLFVMVAFGRFVVPPKYAGKHFDKGLR</sequence>
<protein>
    <submittedName>
        <fullName evidence="7">Uncharacterized protein</fullName>
    </submittedName>
</protein>
<evidence type="ECO:0000313" key="7">
    <source>
        <dbReference type="EMBL" id="CDN40518.1"/>
    </source>
</evidence>
<dbReference type="GO" id="GO:0005886">
    <property type="term" value="C:plasma membrane"/>
    <property type="evidence" value="ECO:0007669"/>
    <property type="project" value="UniProtKB-SubCell"/>
</dbReference>
<feature type="transmembrane region" description="Helical" evidence="6">
    <location>
        <begin position="30"/>
        <end position="53"/>
    </location>
</feature>
<feature type="transmembrane region" description="Helical" evidence="6">
    <location>
        <begin position="6"/>
        <end position="23"/>
    </location>
</feature>
<evidence type="ECO:0000256" key="4">
    <source>
        <dbReference type="ARBA" id="ARBA00022989"/>
    </source>
</evidence>
<dbReference type="GO" id="GO:0022857">
    <property type="term" value="F:transmembrane transporter activity"/>
    <property type="evidence" value="ECO:0007669"/>
    <property type="project" value="InterPro"/>
</dbReference>
<feature type="transmembrane region" description="Helical" evidence="6">
    <location>
        <begin position="143"/>
        <end position="165"/>
    </location>
</feature>
<dbReference type="KEGG" id="mamp:MAMA39_03980"/>
<dbReference type="PANTHER" id="PTHR43370">
    <property type="entry name" value="SUGAR ABC TRANSPORTER INTEGRAL MEMBRANE PROTEIN-RELATED"/>
    <property type="match status" value="1"/>
</dbReference>
<feature type="transmembrane region" description="Helical" evidence="6">
    <location>
        <begin position="97"/>
        <end position="115"/>
    </location>
</feature>
<dbReference type="PANTHER" id="PTHR43370:SF1">
    <property type="entry name" value="GUANOSINE ABC TRANSPORTER PERMEASE PROTEIN NUPQ"/>
    <property type="match status" value="1"/>
</dbReference>
<dbReference type="Proteomes" id="UP000261764">
    <property type="component" value="Chromosome I"/>
</dbReference>
<organism evidence="7 8">
    <name type="scientific">Mycoplasma amphoriforme A39</name>
    <dbReference type="NCBI Taxonomy" id="572419"/>
    <lineage>
        <taxon>Bacteria</taxon>
        <taxon>Bacillati</taxon>
        <taxon>Mycoplasmatota</taxon>
        <taxon>Mollicutes</taxon>
        <taxon>Mycoplasmataceae</taxon>
        <taxon>Mycoplasma</taxon>
    </lineage>
</organism>
<keyword evidence="8" id="KW-1185">Reference proteome</keyword>
<keyword evidence="4 6" id="KW-1133">Transmembrane helix</keyword>